<organism evidence="1">
    <name type="scientific">Podoviridae sp. cttot15</name>
    <dbReference type="NCBI Taxonomy" id="2827751"/>
    <lineage>
        <taxon>Viruses</taxon>
        <taxon>Duplodnaviria</taxon>
        <taxon>Heunggongvirae</taxon>
        <taxon>Uroviricota</taxon>
        <taxon>Caudoviricetes</taxon>
    </lineage>
</organism>
<proteinExistence type="predicted"/>
<reference evidence="1" key="1">
    <citation type="journal article" date="2021" name="Proc. Natl. Acad. Sci. U.S.A.">
        <title>A Catalog of Tens of Thousands of Viruses from Human Metagenomes Reveals Hidden Associations with Chronic Diseases.</title>
        <authorList>
            <person name="Tisza M.J."/>
            <person name="Buck C.B."/>
        </authorList>
    </citation>
    <scope>NUCLEOTIDE SEQUENCE</scope>
    <source>
        <strain evidence="1">Cttot15</strain>
    </source>
</reference>
<name>A0A8S5TMG8_9CAUD</name>
<protein>
    <submittedName>
        <fullName evidence="1">Uncharacterized protein</fullName>
    </submittedName>
</protein>
<sequence length="170" mass="20198">MIEFNTWDTTNNISYIIGLIMFEQVELLHNLYEGYDVHIERCSNSEYWTIVFEDESLVLRFNIDHSFSMRLTLFDKALKELKTRIKRKHSTSIIQKQLFTQIVKEAIKYRQHIRLRWGDFTVTVKPHGDNLSWFIRYKNDVLKFVSTPCSNEAEEILDQFAAIEGPIDES</sequence>
<accession>A0A8S5TMG8</accession>
<evidence type="ECO:0000313" key="1">
    <source>
        <dbReference type="EMBL" id="DAF64368.1"/>
    </source>
</evidence>
<dbReference type="EMBL" id="BK032858">
    <property type="protein sequence ID" value="DAF64368.1"/>
    <property type="molecule type" value="Genomic_DNA"/>
</dbReference>